<feature type="domain" description="CBS" evidence="3">
    <location>
        <begin position="10"/>
        <end position="66"/>
    </location>
</feature>
<keyword evidence="5" id="KW-1185">Reference proteome</keyword>
<dbReference type="EMBL" id="JBHLXD010000011">
    <property type="protein sequence ID" value="MFC0208387.1"/>
    <property type="molecule type" value="Genomic_DNA"/>
</dbReference>
<evidence type="ECO:0000259" key="3">
    <source>
        <dbReference type="PROSITE" id="PS51371"/>
    </source>
</evidence>
<dbReference type="Pfam" id="PF00571">
    <property type="entry name" value="CBS"/>
    <property type="match status" value="2"/>
</dbReference>
<organism evidence="4 5">
    <name type="scientific">Chelativorans intermedius</name>
    <dbReference type="NCBI Taxonomy" id="515947"/>
    <lineage>
        <taxon>Bacteria</taxon>
        <taxon>Pseudomonadati</taxon>
        <taxon>Pseudomonadota</taxon>
        <taxon>Alphaproteobacteria</taxon>
        <taxon>Hyphomicrobiales</taxon>
        <taxon>Phyllobacteriaceae</taxon>
        <taxon>Chelativorans</taxon>
    </lineage>
</organism>
<sequence length="143" mass="15812">MTVKAILDEKGRDVVTIAAEKTLREAVDLLSDRGIGAVVITSGDDRISGILSERDIVRVIAREGPEALEKPVSSVMTARVKVCREENTVNEVMQIMTEGRFRHLPVEKDGRLAGLVSIGDVVKRRIQEVEREAEEIRTYIATA</sequence>
<evidence type="ECO:0000313" key="4">
    <source>
        <dbReference type="EMBL" id="MFC0208387.1"/>
    </source>
</evidence>
<comment type="caution">
    <text evidence="4">The sequence shown here is derived from an EMBL/GenBank/DDBJ whole genome shotgun (WGS) entry which is preliminary data.</text>
</comment>
<evidence type="ECO:0000313" key="5">
    <source>
        <dbReference type="Proteomes" id="UP001589755"/>
    </source>
</evidence>
<dbReference type="Proteomes" id="UP001589755">
    <property type="component" value="Unassembled WGS sequence"/>
</dbReference>
<gene>
    <name evidence="4" type="ORF">ACFFJ2_08255</name>
</gene>
<dbReference type="SUPFAM" id="SSF54631">
    <property type="entry name" value="CBS-domain pair"/>
    <property type="match status" value="1"/>
</dbReference>
<proteinExistence type="predicted"/>
<dbReference type="InterPro" id="IPR000644">
    <property type="entry name" value="CBS_dom"/>
</dbReference>
<name>A0ABV6D6Z8_9HYPH</name>
<dbReference type="InterPro" id="IPR046342">
    <property type="entry name" value="CBS_dom_sf"/>
</dbReference>
<feature type="domain" description="CBS" evidence="3">
    <location>
        <begin position="76"/>
        <end position="131"/>
    </location>
</feature>
<dbReference type="InterPro" id="IPR044725">
    <property type="entry name" value="CBSX3_CBS_dom"/>
</dbReference>
<dbReference type="PANTHER" id="PTHR43080">
    <property type="entry name" value="CBS DOMAIN-CONTAINING PROTEIN CBSX3, MITOCHONDRIAL"/>
    <property type="match status" value="1"/>
</dbReference>
<dbReference type="RefSeq" id="WP_261521639.1">
    <property type="nucleotide sequence ID" value="NZ_JAODNW010000019.1"/>
</dbReference>
<dbReference type="CDD" id="cd04623">
    <property type="entry name" value="CBS_pair_bac_euk"/>
    <property type="match status" value="1"/>
</dbReference>
<dbReference type="InterPro" id="IPR051257">
    <property type="entry name" value="Diverse_CBS-Domain"/>
</dbReference>
<dbReference type="Gene3D" id="3.10.580.10">
    <property type="entry name" value="CBS-domain"/>
    <property type="match status" value="1"/>
</dbReference>
<evidence type="ECO:0000256" key="1">
    <source>
        <dbReference type="ARBA" id="ARBA00023122"/>
    </source>
</evidence>
<evidence type="ECO:0000256" key="2">
    <source>
        <dbReference type="PROSITE-ProRule" id="PRU00703"/>
    </source>
</evidence>
<keyword evidence="1 2" id="KW-0129">CBS domain</keyword>
<dbReference type="PROSITE" id="PS51371">
    <property type="entry name" value="CBS"/>
    <property type="match status" value="2"/>
</dbReference>
<accession>A0ABV6D6Z8</accession>
<protein>
    <submittedName>
        <fullName evidence="4">CBS domain-containing protein</fullName>
    </submittedName>
</protein>
<dbReference type="PANTHER" id="PTHR43080:SF2">
    <property type="entry name" value="CBS DOMAIN-CONTAINING PROTEIN"/>
    <property type="match status" value="1"/>
</dbReference>
<reference evidence="4 5" key="1">
    <citation type="submission" date="2024-09" db="EMBL/GenBank/DDBJ databases">
        <authorList>
            <person name="Sun Q."/>
            <person name="Mori K."/>
        </authorList>
    </citation>
    <scope>NUCLEOTIDE SEQUENCE [LARGE SCALE GENOMIC DNA]</scope>
    <source>
        <strain evidence="4 5">CCM 8543</strain>
    </source>
</reference>
<dbReference type="SMART" id="SM00116">
    <property type="entry name" value="CBS"/>
    <property type="match status" value="2"/>
</dbReference>